<dbReference type="InterPro" id="IPR011250">
    <property type="entry name" value="OMP/PagP_B-barrel"/>
</dbReference>
<feature type="chain" id="PRO_5041293834" evidence="2">
    <location>
        <begin position="24"/>
        <end position="197"/>
    </location>
</feature>
<dbReference type="Pfam" id="PF13505">
    <property type="entry name" value="OMP_b-brl"/>
    <property type="match status" value="1"/>
</dbReference>
<evidence type="ECO:0000256" key="2">
    <source>
        <dbReference type="SAM" id="SignalP"/>
    </source>
</evidence>
<keyword evidence="1 2" id="KW-0732">Signal</keyword>
<proteinExistence type="predicted"/>
<evidence type="ECO:0000313" key="4">
    <source>
        <dbReference type="EMBL" id="MCM2679342.1"/>
    </source>
</evidence>
<dbReference type="Proteomes" id="UP001165393">
    <property type="component" value="Unassembled WGS sequence"/>
</dbReference>
<dbReference type="EMBL" id="JAMQGP010000002">
    <property type="protein sequence ID" value="MCM2679342.1"/>
    <property type="molecule type" value="Genomic_DNA"/>
</dbReference>
<evidence type="ECO:0000313" key="5">
    <source>
        <dbReference type="Proteomes" id="UP001165393"/>
    </source>
</evidence>
<reference evidence="4 5" key="1">
    <citation type="journal article" date="2013" name="Antonie Van Leeuwenhoek">
        <title>Echinimonas agarilytica gen. nov., sp. nov., a new gammaproteobacterium isolated from the sea urchin Strongylocentrotus intermedius.</title>
        <authorList>
            <person name="Nedashkovskaya O.I."/>
            <person name="Stenkova A.M."/>
            <person name="Zhukova N.V."/>
            <person name="Van Trappen S."/>
            <person name="Lee J.S."/>
            <person name="Kim S.B."/>
        </authorList>
    </citation>
    <scope>NUCLEOTIDE SEQUENCE [LARGE SCALE GENOMIC DNA]</scope>
    <source>
        <strain evidence="4 5">KMM 6351</strain>
    </source>
</reference>
<feature type="domain" description="Outer membrane protein beta-barrel" evidence="3">
    <location>
        <begin position="12"/>
        <end position="197"/>
    </location>
</feature>
<protein>
    <submittedName>
        <fullName evidence="4">Porin family protein</fullName>
    </submittedName>
</protein>
<dbReference type="Gene3D" id="2.40.160.20">
    <property type="match status" value="1"/>
</dbReference>
<dbReference type="RefSeq" id="WP_251260691.1">
    <property type="nucleotide sequence ID" value="NZ_JAMQGP010000002.1"/>
</dbReference>
<organism evidence="4 5">
    <name type="scientific">Echinimonas agarilytica</name>
    <dbReference type="NCBI Taxonomy" id="1215918"/>
    <lineage>
        <taxon>Bacteria</taxon>
        <taxon>Pseudomonadati</taxon>
        <taxon>Pseudomonadota</taxon>
        <taxon>Gammaproteobacteria</taxon>
        <taxon>Alteromonadales</taxon>
        <taxon>Echinimonadaceae</taxon>
        <taxon>Echinimonas</taxon>
    </lineage>
</organism>
<gene>
    <name evidence="4" type="ORF">NAF29_06620</name>
</gene>
<name>A0AA42B700_9GAMM</name>
<keyword evidence="5" id="KW-1185">Reference proteome</keyword>
<feature type="signal peptide" evidence="2">
    <location>
        <begin position="1"/>
        <end position="23"/>
    </location>
</feature>
<dbReference type="AlphaFoldDB" id="A0AA42B700"/>
<evidence type="ECO:0000256" key="1">
    <source>
        <dbReference type="ARBA" id="ARBA00022729"/>
    </source>
</evidence>
<comment type="caution">
    <text evidence="4">The sequence shown here is derived from an EMBL/GenBank/DDBJ whole genome shotgun (WGS) entry which is preliminary data.</text>
</comment>
<evidence type="ECO:0000259" key="3">
    <source>
        <dbReference type="Pfam" id="PF13505"/>
    </source>
</evidence>
<accession>A0AA42B700</accession>
<dbReference type="InterPro" id="IPR027385">
    <property type="entry name" value="Beta-barrel_OMP"/>
</dbReference>
<dbReference type="SUPFAM" id="SSF56925">
    <property type="entry name" value="OMPA-like"/>
    <property type="match status" value="1"/>
</dbReference>
<sequence>MMKKIALIAVPATFLLGANVAQASDNSWFVGGAAQKQMSKSEQTPMAQNPMLGQDFSSKDRDWGFELKAGKYLGANDEHRVTMTYTNTDGGSTYGDYEQQNFLASYDYLYSLSADNRWRAFAGVTAGMAHTKFDGADSANDFVYGAQVGVNYRITDNWETELGYRYLKQDFSATASNGDKFELDRTEQVYLGVNYRF</sequence>